<keyword evidence="5" id="KW-0206">Cytoskeleton</keyword>
<dbReference type="InterPro" id="IPR006602">
    <property type="entry name" value="DM10_dom"/>
</dbReference>
<accession>A0A8S1JBI1</accession>
<dbReference type="GO" id="GO:0072686">
    <property type="term" value="C:mitotic spindle"/>
    <property type="evidence" value="ECO:0007669"/>
    <property type="project" value="TreeGrafter"/>
</dbReference>
<reference evidence="9" key="1">
    <citation type="submission" date="2020-12" db="EMBL/GenBank/DDBJ databases">
        <authorList>
            <person name="Iha C."/>
        </authorList>
    </citation>
    <scope>NUCLEOTIDE SEQUENCE</scope>
</reference>
<feature type="compositionally biased region" description="Polar residues" evidence="7">
    <location>
        <begin position="72"/>
        <end position="90"/>
    </location>
</feature>
<feature type="domain" description="DM10" evidence="8">
    <location>
        <begin position="103"/>
        <end position="209"/>
    </location>
</feature>
<dbReference type="PANTHER" id="PTHR12086:SF9">
    <property type="entry name" value="EF-HAND DOMAIN-CONTAINING PROTEIN 1"/>
    <property type="match status" value="1"/>
</dbReference>
<protein>
    <recommendedName>
        <fullName evidence="8">DM10 domain-containing protein</fullName>
    </recommendedName>
</protein>
<feature type="compositionally biased region" description="Basic and acidic residues" evidence="7">
    <location>
        <begin position="59"/>
        <end position="70"/>
    </location>
</feature>
<proteinExistence type="predicted"/>
<evidence type="ECO:0000256" key="6">
    <source>
        <dbReference type="ARBA" id="ARBA00023273"/>
    </source>
</evidence>
<dbReference type="GO" id="GO:0005930">
    <property type="term" value="C:axoneme"/>
    <property type="evidence" value="ECO:0007669"/>
    <property type="project" value="TreeGrafter"/>
</dbReference>
<dbReference type="GO" id="GO:0060285">
    <property type="term" value="P:cilium-dependent cell motility"/>
    <property type="evidence" value="ECO:0007669"/>
    <property type="project" value="TreeGrafter"/>
</dbReference>
<gene>
    <name evidence="9" type="ORF">OSTQU699_LOCUS10281</name>
</gene>
<dbReference type="InterPro" id="IPR040193">
    <property type="entry name" value="EFHC1/EFHC2/EFHB"/>
</dbReference>
<dbReference type="Gene3D" id="2.30.29.170">
    <property type="match status" value="2"/>
</dbReference>
<keyword evidence="6" id="KW-0966">Cell projection</keyword>
<dbReference type="Pfam" id="PF06565">
    <property type="entry name" value="DM10_dom"/>
    <property type="match status" value="2"/>
</dbReference>
<keyword evidence="4" id="KW-0677">Repeat</keyword>
<dbReference type="GO" id="GO:0000281">
    <property type="term" value="P:mitotic cytokinesis"/>
    <property type="evidence" value="ECO:0007669"/>
    <property type="project" value="TreeGrafter"/>
</dbReference>
<evidence type="ECO:0000256" key="4">
    <source>
        <dbReference type="ARBA" id="ARBA00022737"/>
    </source>
</evidence>
<evidence type="ECO:0000259" key="8">
    <source>
        <dbReference type="PROSITE" id="PS51336"/>
    </source>
</evidence>
<sequence>MRRAAGYFSGGATAPAFPGSSIYCSQDYPKPRPQIFRYQNGIPIVSDKSISGPRGASPKTKDATEGRRLGCQESTPSKLTPGASNASTIENRPSEIPDWIAYDRQVLRFYAYFIDDVGENGLEQWRVRKCILYYYLEDGTLMISEPKEDNSGLRQGTFLRKHRVRLRDKPSEYISWRDVTVGQPLAIYGRQFHITGCDAYTRGFMLSKGVSVAEDKKLPEGPYQKEVQRQTKPECSKTAPCTSELLEARPRDQFMKYNRKVLRFSAYWDDTKSAFGDKLSFILQYYLVDDTVEIFEAKCVNSGRDSFPVFLRRMKLPKSSYGVGGRPLSADSRTRTSLSFYNWRDFRIGDTIKIYGRGMVLAEADDFTRRWYKDQLGMEDFELDPVKAG</sequence>
<evidence type="ECO:0000256" key="3">
    <source>
        <dbReference type="ARBA" id="ARBA00022490"/>
    </source>
</evidence>
<keyword evidence="3" id="KW-0963">Cytoplasm</keyword>
<dbReference type="GO" id="GO:0007052">
    <property type="term" value="P:mitotic spindle organization"/>
    <property type="evidence" value="ECO:0007669"/>
    <property type="project" value="TreeGrafter"/>
</dbReference>
<keyword evidence="10" id="KW-1185">Reference proteome</keyword>
<dbReference type="PANTHER" id="PTHR12086">
    <property type="entry name" value="EF-HAND DOMAIN C-TERMINAL CONTAINING PROTEIN"/>
    <property type="match status" value="1"/>
</dbReference>
<dbReference type="Proteomes" id="UP000708148">
    <property type="component" value="Unassembled WGS sequence"/>
</dbReference>
<evidence type="ECO:0000256" key="1">
    <source>
        <dbReference type="ARBA" id="ARBA00004138"/>
    </source>
</evidence>
<dbReference type="OrthoDB" id="10255210at2759"/>
<dbReference type="GO" id="GO:0043014">
    <property type="term" value="F:alpha-tubulin binding"/>
    <property type="evidence" value="ECO:0007669"/>
    <property type="project" value="TreeGrafter"/>
</dbReference>
<organism evidence="9 10">
    <name type="scientific">Ostreobium quekettii</name>
    <dbReference type="NCBI Taxonomy" id="121088"/>
    <lineage>
        <taxon>Eukaryota</taxon>
        <taxon>Viridiplantae</taxon>
        <taxon>Chlorophyta</taxon>
        <taxon>core chlorophytes</taxon>
        <taxon>Ulvophyceae</taxon>
        <taxon>TCBD clade</taxon>
        <taxon>Bryopsidales</taxon>
        <taxon>Ostreobineae</taxon>
        <taxon>Ostreobiaceae</taxon>
        <taxon>Ostreobium</taxon>
    </lineage>
</organism>
<evidence type="ECO:0000256" key="2">
    <source>
        <dbReference type="ARBA" id="ARBA00004245"/>
    </source>
</evidence>
<comment type="subcellular location">
    <subcellularLocation>
        <location evidence="1">Cell projection</location>
        <location evidence="1">Cilium</location>
    </subcellularLocation>
    <subcellularLocation>
        <location evidence="2">Cytoplasm</location>
        <location evidence="2">Cytoskeleton</location>
    </subcellularLocation>
</comment>
<evidence type="ECO:0000256" key="5">
    <source>
        <dbReference type="ARBA" id="ARBA00023212"/>
    </source>
</evidence>
<comment type="caution">
    <text evidence="9">The sequence shown here is derived from an EMBL/GenBank/DDBJ whole genome shotgun (WGS) entry which is preliminary data.</text>
</comment>
<dbReference type="SMART" id="SM00676">
    <property type="entry name" value="DM10"/>
    <property type="match status" value="2"/>
</dbReference>
<feature type="region of interest" description="Disordered" evidence="7">
    <location>
        <begin position="46"/>
        <end position="90"/>
    </location>
</feature>
<name>A0A8S1JBI1_9CHLO</name>
<dbReference type="AlphaFoldDB" id="A0A8S1JBI1"/>
<dbReference type="PROSITE" id="PS51336">
    <property type="entry name" value="DM10"/>
    <property type="match status" value="2"/>
</dbReference>
<dbReference type="FunFam" id="2.30.29.170:FF:000004">
    <property type="entry name" value="EF-hand domain containing 2"/>
    <property type="match status" value="1"/>
</dbReference>
<evidence type="ECO:0000256" key="7">
    <source>
        <dbReference type="SAM" id="MobiDB-lite"/>
    </source>
</evidence>
<evidence type="ECO:0000313" key="10">
    <source>
        <dbReference type="Proteomes" id="UP000708148"/>
    </source>
</evidence>
<feature type="domain" description="DM10" evidence="8">
    <location>
        <begin position="258"/>
        <end position="376"/>
    </location>
</feature>
<dbReference type="EMBL" id="CAJHUC010002973">
    <property type="protein sequence ID" value="CAD7704926.1"/>
    <property type="molecule type" value="Genomic_DNA"/>
</dbReference>
<dbReference type="FunFam" id="2.30.29.170:FF:000001">
    <property type="entry name" value="EF-hand domain containing 1"/>
    <property type="match status" value="1"/>
</dbReference>
<evidence type="ECO:0000313" key="9">
    <source>
        <dbReference type="EMBL" id="CAD7704926.1"/>
    </source>
</evidence>